<dbReference type="OrthoDB" id="9781031at2"/>
<feature type="domain" description="Gfo/Idh/MocA-like oxidoreductase N-terminal" evidence="2">
    <location>
        <begin position="123"/>
        <end position="240"/>
    </location>
</feature>
<reference evidence="4 5" key="1">
    <citation type="submission" date="2019-04" db="EMBL/GenBank/DDBJ databases">
        <title>Lewinella litorea sp. nov., isolated from a marine sand.</title>
        <authorList>
            <person name="Yoon J.-H."/>
        </authorList>
    </citation>
    <scope>NUCLEOTIDE SEQUENCE [LARGE SCALE GENOMIC DNA]</scope>
    <source>
        <strain evidence="4 5">HSMS-39</strain>
    </source>
</reference>
<evidence type="ECO:0000313" key="5">
    <source>
        <dbReference type="Proteomes" id="UP000308528"/>
    </source>
</evidence>
<protein>
    <submittedName>
        <fullName evidence="4">Gfo/Idh/MocA family oxidoreductase</fullName>
    </submittedName>
</protein>
<dbReference type="InterPro" id="IPR000683">
    <property type="entry name" value="Gfo/Idh/MocA-like_OxRdtase_N"/>
</dbReference>
<dbReference type="Gene3D" id="3.40.50.720">
    <property type="entry name" value="NAD(P)-binding Rossmann-like Domain"/>
    <property type="match status" value="1"/>
</dbReference>
<comment type="caution">
    <text evidence="4">The sequence shown here is derived from an EMBL/GenBank/DDBJ whole genome shotgun (WGS) entry which is preliminary data.</text>
</comment>
<evidence type="ECO:0000313" key="4">
    <source>
        <dbReference type="EMBL" id="THH36299.1"/>
    </source>
</evidence>
<dbReference type="Pfam" id="PF01408">
    <property type="entry name" value="GFO_IDH_MocA"/>
    <property type="match status" value="1"/>
</dbReference>
<dbReference type="Proteomes" id="UP000308528">
    <property type="component" value="Unassembled WGS sequence"/>
</dbReference>
<evidence type="ECO:0000256" key="1">
    <source>
        <dbReference type="SAM" id="MobiDB-lite"/>
    </source>
</evidence>
<feature type="region of interest" description="Disordered" evidence="1">
    <location>
        <begin position="1"/>
        <end position="107"/>
    </location>
</feature>
<name>A0A4S4NAL5_9BACT</name>
<dbReference type="InterPro" id="IPR051317">
    <property type="entry name" value="Gfo/Idh/MocA_oxidoreduct"/>
</dbReference>
<gene>
    <name evidence="4" type="ORF">E4021_15425</name>
</gene>
<dbReference type="Pfam" id="PF21378">
    <property type="entry name" value="YceM-like_C"/>
    <property type="match status" value="1"/>
</dbReference>
<organism evidence="4 5">
    <name type="scientific">Neolewinella litorea</name>
    <dbReference type="NCBI Taxonomy" id="2562452"/>
    <lineage>
        <taxon>Bacteria</taxon>
        <taxon>Pseudomonadati</taxon>
        <taxon>Bacteroidota</taxon>
        <taxon>Saprospiria</taxon>
        <taxon>Saprospirales</taxon>
        <taxon>Lewinellaceae</taxon>
        <taxon>Neolewinella</taxon>
    </lineage>
</organism>
<dbReference type="EMBL" id="SRSF01000010">
    <property type="protein sequence ID" value="THH36299.1"/>
    <property type="molecule type" value="Genomic_DNA"/>
</dbReference>
<dbReference type="SUPFAM" id="SSF51735">
    <property type="entry name" value="NAD(P)-binding Rossmann-fold domains"/>
    <property type="match status" value="1"/>
</dbReference>
<evidence type="ECO:0000259" key="2">
    <source>
        <dbReference type="Pfam" id="PF01408"/>
    </source>
</evidence>
<dbReference type="Gene3D" id="3.30.360.10">
    <property type="entry name" value="Dihydrodipicolinate Reductase, domain 2"/>
    <property type="match status" value="1"/>
</dbReference>
<dbReference type="InterPro" id="IPR048477">
    <property type="entry name" value="YceM-like_C"/>
</dbReference>
<dbReference type="PANTHER" id="PTHR43708:SF4">
    <property type="entry name" value="OXIDOREDUCTASE YCEM-RELATED"/>
    <property type="match status" value="1"/>
</dbReference>
<feature type="domain" description="YceM-like C-terminal" evidence="3">
    <location>
        <begin position="260"/>
        <end position="354"/>
    </location>
</feature>
<sequence length="427" mass="47976">MPEYKVCTQTHGPSSLPRHPRPAARIRPDTETRRYCPPTPTFPYPSEARDKSRTPKRPYPSEARDRMPPSNAPTRAKRGTNATPHSLLHPFTPSPLDSPEQSEGQMSHPIHSFTHSLLHPLISIAQIGLGDIAQKAYLPLLATRADVEPWLCTRDTAVLEQLSRQYRIANTFPSVREVIARRPDAAMVHSATESHADIVGALLDGGIPVFVDKPLSYSLIESDRLLQLAAQRGVPLMVGFNRRYAPLVSALRRQTNPLQVTWHKNRVDLPGEVRTFVFDDFIHVVDGLRFLAPGPVEDLNVHARLRDGRLTNLQVRWRTGETLLTGGMNRVSGRTSETIDYHTPGQQCTLHDLHSGVHYRAAERTDLSFNHWTPTLEKRGFVAMIDDWLEVVRRGNHDAPRAADIRATHALCETIVERIELGDTMGR</sequence>
<dbReference type="SUPFAM" id="SSF55347">
    <property type="entry name" value="Glyceraldehyde-3-phosphate dehydrogenase-like, C-terminal domain"/>
    <property type="match status" value="1"/>
</dbReference>
<keyword evidence="5" id="KW-1185">Reference proteome</keyword>
<dbReference type="PANTHER" id="PTHR43708">
    <property type="entry name" value="CONSERVED EXPRESSED OXIDOREDUCTASE (EUROFUNG)"/>
    <property type="match status" value="1"/>
</dbReference>
<dbReference type="InterPro" id="IPR036291">
    <property type="entry name" value="NAD(P)-bd_dom_sf"/>
</dbReference>
<dbReference type="AlphaFoldDB" id="A0A4S4NAL5"/>
<dbReference type="GO" id="GO:0000166">
    <property type="term" value="F:nucleotide binding"/>
    <property type="evidence" value="ECO:0007669"/>
    <property type="project" value="InterPro"/>
</dbReference>
<proteinExistence type="predicted"/>
<accession>A0A4S4NAL5</accession>
<evidence type="ECO:0000259" key="3">
    <source>
        <dbReference type="Pfam" id="PF21378"/>
    </source>
</evidence>